<dbReference type="PATRIC" id="fig|1303518.3.peg.1937"/>
<reference evidence="3" key="1">
    <citation type="submission" date="2013-03" db="EMBL/GenBank/DDBJ databases">
        <title>Genome sequence of Chthonomonas calidirosea, the first sequenced genome from the Armatimonadetes phylum (formally candidate division OP10).</title>
        <authorList>
            <person name="Lee K.C.Y."/>
            <person name="Morgan X.C."/>
            <person name="Dunfield P.F."/>
            <person name="Tamas I."/>
            <person name="Houghton K.M."/>
            <person name="Vyssotski M."/>
            <person name="Ryan J.L.J."/>
            <person name="Lagutin K."/>
            <person name="McDonald I.R."/>
            <person name="Stott M.B."/>
        </authorList>
    </citation>
    <scope>NUCLEOTIDE SEQUENCE [LARGE SCALE GENOMIC DNA]</scope>
    <source>
        <strain evidence="3">DSM 23976 / ICMP 18418 / T49</strain>
    </source>
</reference>
<dbReference type="Proteomes" id="UP000014227">
    <property type="component" value="Chromosome I"/>
</dbReference>
<dbReference type="eggNOG" id="COG0451">
    <property type="taxonomic scope" value="Bacteria"/>
</dbReference>
<dbReference type="PANTHER" id="PTHR48079:SF9">
    <property type="entry name" value="PUTATIVE-RELATED"/>
    <property type="match status" value="1"/>
</dbReference>
<dbReference type="SUPFAM" id="SSF51735">
    <property type="entry name" value="NAD(P)-binding Rossmann-fold domains"/>
    <property type="match status" value="1"/>
</dbReference>
<dbReference type="GO" id="GO:0005737">
    <property type="term" value="C:cytoplasm"/>
    <property type="evidence" value="ECO:0007669"/>
    <property type="project" value="TreeGrafter"/>
</dbReference>
<dbReference type="InParanoid" id="S0EV96"/>
<dbReference type="EMBL" id="HF951689">
    <property type="protein sequence ID" value="CCW35690.1"/>
    <property type="molecule type" value="Genomic_DNA"/>
</dbReference>
<dbReference type="InterPro" id="IPR036291">
    <property type="entry name" value="NAD(P)-bd_dom_sf"/>
</dbReference>
<dbReference type="KEGG" id="ccz:CCALI_01881"/>
<dbReference type="Gene3D" id="3.40.50.720">
    <property type="entry name" value="NAD(P)-binding Rossmann-like Domain"/>
    <property type="match status" value="1"/>
</dbReference>
<sequence>MRYYGAMRRAPPFVTILGTTSQGDININMRIFVTGATGFIGSAVVPELIEAGHQVLGLARSEAGATALKAVGAEVHRGELTDLESLRKGAEQSDGVIHLAFIHDFSKFQENCEIDRRAIEAIGSVLAGSNRPLIVTSGLAGLAKPGELATEDMDVPMDFPFPRISEQTAFSLKGVNAAVVRLPQVHDTAKQGLVTYLIALAREKGVSAYVGDGGNRWAAAAVADVARLYRLVLDKNEAGAKYHAVAEEGVTLRDIAEAIGRGLQIPVQSVSPDEAESHFGWLAQFATLDLQASSAKTRERLGWQPTGPGLITDLHHMRYY</sequence>
<dbReference type="GO" id="GO:0004029">
    <property type="term" value="F:aldehyde dehydrogenase (NAD+) activity"/>
    <property type="evidence" value="ECO:0007669"/>
    <property type="project" value="TreeGrafter"/>
</dbReference>
<evidence type="ECO:0000259" key="1">
    <source>
        <dbReference type="Pfam" id="PF01370"/>
    </source>
</evidence>
<feature type="domain" description="NAD-dependent epimerase/dehydratase" evidence="1">
    <location>
        <begin position="31"/>
        <end position="102"/>
    </location>
</feature>
<dbReference type="AlphaFoldDB" id="S0EV96"/>
<evidence type="ECO:0000313" key="3">
    <source>
        <dbReference type="Proteomes" id="UP000014227"/>
    </source>
</evidence>
<dbReference type="PANTHER" id="PTHR48079">
    <property type="entry name" value="PROTEIN YEEZ"/>
    <property type="match status" value="1"/>
</dbReference>
<dbReference type="CDD" id="cd05262">
    <property type="entry name" value="SDR_a7"/>
    <property type="match status" value="1"/>
</dbReference>
<accession>S0EV96</accession>
<organism evidence="2 3">
    <name type="scientific">Chthonomonas calidirosea (strain DSM 23976 / ICMP 18418 / T49)</name>
    <dbReference type="NCBI Taxonomy" id="1303518"/>
    <lineage>
        <taxon>Bacteria</taxon>
        <taxon>Bacillati</taxon>
        <taxon>Armatimonadota</taxon>
        <taxon>Chthonomonadia</taxon>
        <taxon>Chthonomonadales</taxon>
        <taxon>Chthonomonadaceae</taxon>
        <taxon>Chthonomonas</taxon>
    </lineage>
</organism>
<gene>
    <name evidence="2" type="ORF">CCALI_01881</name>
</gene>
<dbReference type="HOGENOM" id="CLU_007383_12_3_0"/>
<dbReference type="InterPro" id="IPR001509">
    <property type="entry name" value="Epimerase_deHydtase"/>
</dbReference>
<dbReference type="InterPro" id="IPR051783">
    <property type="entry name" value="NAD(P)-dependent_oxidoreduct"/>
</dbReference>
<proteinExistence type="predicted"/>
<name>S0EV96_CHTCT</name>
<keyword evidence="3" id="KW-1185">Reference proteome</keyword>
<dbReference type="Pfam" id="PF01370">
    <property type="entry name" value="Epimerase"/>
    <property type="match status" value="1"/>
</dbReference>
<protein>
    <submittedName>
        <fullName evidence="2">Nucleoside-diphosphate-sugar epimerases</fullName>
    </submittedName>
</protein>
<evidence type="ECO:0000313" key="2">
    <source>
        <dbReference type="EMBL" id="CCW35690.1"/>
    </source>
</evidence>